<feature type="compositionally biased region" description="Acidic residues" evidence="2">
    <location>
        <begin position="1109"/>
        <end position="1119"/>
    </location>
</feature>
<evidence type="ECO:0000259" key="3">
    <source>
        <dbReference type="PROSITE" id="PS50186"/>
    </source>
</evidence>
<dbReference type="Proteomes" id="UP001221757">
    <property type="component" value="Unassembled WGS sequence"/>
</dbReference>
<feature type="region of interest" description="Disordered" evidence="2">
    <location>
        <begin position="224"/>
        <end position="272"/>
    </location>
</feature>
<feature type="compositionally biased region" description="Basic and acidic residues" evidence="2">
    <location>
        <begin position="234"/>
        <end position="251"/>
    </location>
</feature>
<keyword evidence="1" id="KW-0175">Coiled coil</keyword>
<dbReference type="PANTHER" id="PTHR23065:SF17">
    <property type="entry name" value="RHO-GTPASE-ACTIVATING PROTEIN RGD2"/>
    <property type="match status" value="1"/>
</dbReference>
<dbReference type="InterPro" id="IPR036388">
    <property type="entry name" value="WH-like_DNA-bd_sf"/>
</dbReference>
<evidence type="ECO:0000259" key="5">
    <source>
        <dbReference type="PROSITE" id="PS51741"/>
    </source>
</evidence>
<dbReference type="AlphaFoldDB" id="A0AAD7D019"/>
<dbReference type="InterPro" id="IPR001060">
    <property type="entry name" value="FCH_dom"/>
</dbReference>
<dbReference type="SMART" id="SM00324">
    <property type="entry name" value="RhoGAP"/>
    <property type="match status" value="1"/>
</dbReference>
<dbReference type="InterPro" id="IPR027267">
    <property type="entry name" value="AH/BAR_dom_sf"/>
</dbReference>
<dbReference type="GO" id="GO:0007264">
    <property type="term" value="P:small GTPase-mediated signal transduction"/>
    <property type="evidence" value="ECO:0007669"/>
    <property type="project" value="TreeGrafter"/>
</dbReference>
<dbReference type="Pfam" id="PF00611">
    <property type="entry name" value="FCH"/>
    <property type="match status" value="1"/>
</dbReference>
<feature type="region of interest" description="Disordered" evidence="2">
    <location>
        <begin position="846"/>
        <end position="1119"/>
    </location>
</feature>
<dbReference type="Gene3D" id="1.10.10.10">
    <property type="entry name" value="Winged helix-like DNA-binding domain superfamily/Winged helix DNA-binding domain"/>
    <property type="match status" value="1"/>
</dbReference>
<dbReference type="EMBL" id="JARKIE010000167">
    <property type="protein sequence ID" value="KAJ7672636.1"/>
    <property type="molecule type" value="Genomic_DNA"/>
</dbReference>
<sequence>MAVLSLPLSFTNSFWSQDFRRGLEVLYAKLEHGIAENDEILAFVRARAQAERQLADALSNPMLTGAAAKGFGTDDGASLLMAFRGLQAESATQGQAHKTIATELETLVADPFDQWAQTYKDRLHQSKGSLVDYWLRSYEQAHGEVSKLKHQYLAKVRRADEAEDDAKFAPNSGGRDPYTTSPRVRPADGRRSPPVRTASVSERIAQRLREIQKNAVSAVATATETPKVQVAEPAEEKPSPKVDKGKGKATDEEPPVTASPPPMSPMLPPSKLEIPGSPMPPMPPPPMLLAGLSLPPIAVSQLLTRAAAELPLRPVRFPLLGEYPDCFTGEEFVAWLNENVQGFGGSLDRAEDAAKELTERDNLLRRIGEFGNQFEHSDEAFYQFRPKAFDLEGKNAEAAVAAVSSPIKTLQTDTLIKRTNTFVSLVSKALSTQNAAPAYIKARNEAEEADHAFRVATRKLDRQRLGLEERIEETLKLLQRWEIERLRAVKTGTQKLCSFFFPHGLIPLPVLLQYHGTLSNLPKSLEPSNERSGTLIAAYLPESDLNALIERYRTGPFRPEAQVYESVSHVETDVVFGIDLRRWAEGGWDTVSSGEPRKHDTPPVVNALLGALTEAYGRLPNDIEKRKSWIYEVPLPAVHHLREALNAVPLDEPVPPEIFAPYDAPVIAGTVKLWMLELDPPLALWEGWDEIRKIYPAVGAAAKSEGADADAQHIADLSTALLRLPRVHLYVLDAVVSHLRNLIDNTKVEETEEVYITKLALSVGRTIIRPKFESELSIQDRHPTLLFIDLVKNYGAIIPPTIARKKRESERKIPLRKRTAPVDMRLSRSRISVGADTKQLLAAQQVAQNPSLHRASRSIDNAPPVPPLPPMPPTLPPVQESVPPPPPPPVAKPALVVPPPPPPPVLAATPTPTATPAPFVPPPPPPALPAAPKEVDAPARPSFKEPPPEADDGAPPRPAFKDPPPEPEDPATPPMPKFADPPPEEPEVPSTTVIPPTPQKNGSRVASPTRRVGSPMRPGSRPASPAIDDARTSLSRSSSGQAVRGPRGARGPRPPSGSNVSNLVSNLTRKNSVGSPPSSPSYKRLSGSPARPSSVLGRAQAFSSRTQESDAEDYVVDKK</sequence>
<dbReference type="GO" id="GO:0005096">
    <property type="term" value="F:GTPase activator activity"/>
    <property type="evidence" value="ECO:0007669"/>
    <property type="project" value="TreeGrafter"/>
</dbReference>
<dbReference type="SUPFAM" id="SSF46785">
    <property type="entry name" value="Winged helix' DNA-binding domain"/>
    <property type="match status" value="1"/>
</dbReference>
<feature type="compositionally biased region" description="Pro residues" evidence="2">
    <location>
        <begin position="257"/>
        <end position="268"/>
    </location>
</feature>
<feature type="region of interest" description="Disordered" evidence="2">
    <location>
        <begin position="159"/>
        <end position="201"/>
    </location>
</feature>
<feature type="compositionally biased region" description="Basic and acidic residues" evidence="2">
    <location>
        <begin position="933"/>
        <end position="947"/>
    </location>
</feature>
<feature type="compositionally biased region" description="Pro residues" evidence="2">
    <location>
        <begin position="970"/>
        <end position="981"/>
    </location>
</feature>
<feature type="compositionally biased region" description="Polar residues" evidence="2">
    <location>
        <begin position="1032"/>
        <end position="1041"/>
    </location>
</feature>
<name>A0AAD7D019_MYCRO</name>
<proteinExistence type="predicted"/>
<dbReference type="GO" id="GO:0007010">
    <property type="term" value="P:cytoskeleton organization"/>
    <property type="evidence" value="ECO:0007669"/>
    <property type="project" value="TreeGrafter"/>
</dbReference>
<dbReference type="Gene3D" id="1.10.555.10">
    <property type="entry name" value="Rho GTPase activation protein"/>
    <property type="match status" value="1"/>
</dbReference>
<feature type="domain" description="F-BAR" evidence="5">
    <location>
        <begin position="8"/>
        <end position="544"/>
    </location>
</feature>
<feature type="compositionally biased region" description="Pro residues" evidence="2">
    <location>
        <begin position="863"/>
        <end position="905"/>
    </location>
</feature>
<feature type="compositionally biased region" description="Pro residues" evidence="2">
    <location>
        <begin position="913"/>
        <end position="929"/>
    </location>
</feature>
<keyword evidence="7" id="KW-1185">Reference proteome</keyword>
<dbReference type="SUPFAM" id="SSF48350">
    <property type="entry name" value="GTPase activation domain, GAP"/>
    <property type="match status" value="1"/>
</dbReference>
<feature type="domain" description="Rho-GAP" evidence="4">
    <location>
        <begin position="578"/>
        <end position="798"/>
    </location>
</feature>
<dbReference type="InterPro" id="IPR031160">
    <property type="entry name" value="F_BAR_dom"/>
</dbReference>
<dbReference type="GO" id="GO:0005737">
    <property type="term" value="C:cytoplasm"/>
    <property type="evidence" value="ECO:0007669"/>
    <property type="project" value="TreeGrafter"/>
</dbReference>
<accession>A0AAD7D019</accession>
<evidence type="ECO:0008006" key="8">
    <source>
        <dbReference type="Google" id="ProtNLM"/>
    </source>
</evidence>
<dbReference type="PROSITE" id="PS50238">
    <property type="entry name" value="RHOGAP"/>
    <property type="match status" value="1"/>
</dbReference>
<dbReference type="PROSITE" id="PS50186">
    <property type="entry name" value="DEP"/>
    <property type="match status" value="1"/>
</dbReference>
<organism evidence="6 7">
    <name type="scientific">Mycena rosella</name>
    <name type="common">Pink bonnet</name>
    <name type="synonym">Agaricus rosellus</name>
    <dbReference type="NCBI Taxonomy" id="1033263"/>
    <lineage>
        <taxon>Eukaryota</taxon>
        <taxon>Fungi</taxon>
        <taxon>Dikarya</taxon>
        <taxon>Basidiomycota</taxon>
        <taxon>Agaricomycotina</taxon>
        <taxon>Agaricomycetes</taxon>
        <taxon>Agaricomycetidae</taxon>
        <taxon>Agaricales</taxon>
        <taxon>Marasmiineae</taxon>
        <taxon>Mycenaceae</taxon>
        <taxon>Mycena</taxon>
    </lineage>
</organism>
<dbReference type="Pfam" id="PF00620">
    <property type="entry name" value="RhoGAP"/>
    <property type="match status" value="1"/>
</dbReference>
<comment type="caution">
    <text evidence="6">The sequence shown here is derived from an EMBL/GenBank/DDBJ whole genome shotgun (WGS) entry which is preliminary data.</text>
</comment>
<dbReference type="InterPro" id="IPR008936">
    <property type="entry name" value="Rho_GTPase_activation_prot"/>
</dbReference>
<reference evidence="6" key="1">
    <citation type="submission" date="2023-03" db="EMBL/GenBank/DDBJ databases">
        <title>Massive genome expansion in bonnet fungi (Mycena s.s.) driven by repeated elements and novel gene families across ecological guilds.</title>
        <authorList>
            <consortium name="Lawrence Berkeley National Laboratory"/>
            <person name="Harder C.B."/>
            <person name="Miyauchi S."/>
            <person name="Viragh M."/>
            <person name="Kuo A."/>
            <person name="Thoen E."/>
            <person name="Andreopoulos B."/>
            <person name="Lu D."/>
            <person name="Skrede I."/>
            <person name="Drula E."/>
            <person name="Henrissat B."/>
            <person name="Morin E."/>
            <person name="Kohler A."/>
            <person name="Barry K."/>
            <person name="LaButti K."/>
            <person name="Morin E."/>
            <person name="Salamov A."/>
            <person name="Lipzen A."/>
            <person name="Mereny Z."/>
            <person name="Hegedus B."/>
            <person name="Baldrian P."/>
            <person name="Stursova M."/>
            <person name="Weitz H."/>
            <person name="Taylor A."/>
            <person name="Grigoriev I.V."/>
            <person name="Nagy L.G."/>
            <person name="Martin F."/>
            <person name="Kauserud H."/>
        </authorList>
    </citation>
    <scope>NUCLEOTIDE SEQUENCE</scope>
    <source>
        <strain evidence="6">CBHHK067</strain>
    </source>
</reference>
<protein>
    <recommendedName>
        <fullName evidence="8">Rho-GAP domain-containing protein</fullName>
    </recommendedName>
</protein>
<dbReference type="InterPro" id="IPR000198">
    <property type="entry name" value="RhoGAP_dom"/>
</dbReference>
<dbReference type="SUPFAM" id="SSF103657">
    <property type="entry name" value="BAR/IMD domain-like"/>
    <property type="match status" value="1"/>
</dbReference>
<evidence type="ECO:0000256" key="2">
    <source>
        <dbReference type="SAM" id="MobiDB-lite"/>
    </source>
</evidence>
<dbReference type="GO" id="GO:0005886">
    <property type="term" value="C:plasma membrane"/>
    <property type="evidence" value="ECO:0007669"/>
    <property type="project" value="TreeGrafter"/>
</dbReference>
<evidence type="ECO:0000313" key="6">
    <source>
        <dbReference type="EMBL" id="KAJ7672636.1"/>
    </source>
</evidence>
<dbReference type="Gene3D" id="1.20.1270.60">
    <property type="entry name" value="Arfaptin homology (AH) domain/BAR domain"/>
    <property type="match status" value="2"/>
</dbReference>
<dbReference type="PANTHER" id="PTHR23065">
    <property type="entry name" value="PROLINE-SERINE-THREONINE PHOSPHATASE INTERACTING PROTEIN 1"/>
    <property type="match status" value="1"/>
</dbReference>
<dbReference type="SMART" id="SM00055">
    <property type="entry name" value="FCH"/>
    <property type="match status" value="1"/>
</dbReference>
<dbReference type="PROSITE" id="PS51741">
    <property type="entry name" value="F_BAR"/>
    <property type="match status" value="1"/>
</dbReference>
<feature type="compositionally biased region" description="Low complexity" evidence="2">
    <location>
        <begin position="1044"/>
        <end position="1067"/>
    </location>
</feature>
<dbReference type="GO" id="GO:0000935">
    <property type="term" value="C:division septum"/>
    <property type="evidence" value="ECO:0007669"/>
    <property type="project" value="TreeGrafter"/>
</dbReference>
<evidence type="ECO:0000259" key="4">
    <source>
        <dbReference type="PROSITE" id="PS50238"/>
    </source>
</evidence>
<feature type="domain" description="DEP" evidence="3">
    <location>
        <begin position="306"/>
        <end position="386"/>
    </location>
</feature>
<evidence type="ECO:0000256" key="1">
    <source>
        <dbReference type="PROSITE-ProRule" id="PRU01077"/>
    </source>
</evidence>
<dbReference type="InterPro" id="IPR036390">
    <property type="entry name" value="WH_DNA-bd_sf"/>
</dbReference>
<evidence type="ECO:0000313" key="7">
    <source>
        <dbReference type="Proteomes" id="UP001221757"/>
    </source>
</evidence>
<dbReference type="InterPro" id="IPR000591">
    <property type="entry name" value="DEP_dom"/>
</dbReference>
<gene>
    <name evidence="6" type="ORF">B0H17DRAFT_179813</name>
</gene>